<feature type="domain" description="Ig-like" evidence="4">
    <location>
        <begin position="1"/>
        <end position="77"/>
    </location>
</feature>
<dbReference type="PANTHER" id="PTHR10075:SF100">
    <property type="entry name" value="FASCICLIN-2"/>
    <property type="match status" value="1"/>
</dbReference>
<evidence type="ECO:0000256" key="1">
    <source>
        <dbReference type="ARBA" id="ARBA00022737"/>
    </source>
</evidence>
<dbReference type="InterPro" id="IPR003598">
    <property type="entry name" value="Ig_sub2"/>
</dbReference>
<dbReference type="GO" id="GO:0005886">
    <property type="term" value="C:plasma membrane"/>
    <property type="evidence" value="ECO:0007669"/>
    <property type="project" value="TreeGrafter"/>
</dbReference>
<dbReference type="SMART" id="SM00408">
    <property type="entry name" value="IGc2"/>
    <property type="match status" value="2"/>
</dbReference>
<dbReference type="WBParaSite" id="Hba_21136">
    <property type="protein sequence ID" value="Hba_21136"/>
    <property type="gene ID" value="Hba_21136"/>
</dbReference>
<accession>A0A1I7XUE3</accession>
<sequence>MLLPIHSTTALMCEPVFSGDRSTAIWYRDGKEIATVTSDTNAVFENRNYSTDQPVPEVGFLIVNNISKADEGLFWCRHSVSFAAGEVFSLRVAFVDPIPPEGYIQVTPPYPSLGQPVQFHCPIPEAVPSPSVIWRLNGEPISLSSSDASIFPNGTLFVRYFSLLHFGLYECVVVNFAGSSTTKTFIDSKHIQEARKGELSYLNYGSYSCAVLLYLLCALVLLRPSASRPTLRPSMWTRAHPLLGPGFRKAIVPIPDFISQSNNRDAVE</sequence>
<dbReference type="AlphaFoldDB" id="A0A1I7XUE3"/>
<keyword evidence="3" id="KW-1133">Transmembrane helix</keyword>
<dbReference type="GO" id="GO:0030424">
    <property type="term" value="C:axon"/>
    <property type="evidence" value="ECO:0007669"/>
    <property type="project" value="TreeGrafter"/>
</dbReference>
<keyword evidence="1" id="KW-0677">Repeat</keyword>
<keyword evidence="3" id="KW-0472">Membrane</keyword>
<dbReference type="GO" id="GO:0007411">
    <property type="term" value="P:axon guidance"/>
    <property type="evidence" value="ECO:0007669"/>
    <property type="project" value="TreeGrafter"/>
</dbReference>
<protein>
    <submittedName>
        <fullName evidence="6">Ig-like domain-containing protein</fullName>
    </submittedName>
</protein>
<dbReference type="InterPro" id="IPR036179">
    <property type="entry name" value="Ig-like_dom_sf"/>
</dbReference>
<evidence type="ECO:0000259" key="4">
    <source>
        <dbReference type="PROSITE" id="PS50835"/>
    </source>
</evidence>
<dbReference type="PANTHER" id="PTHR10075">
    <property type="entry name" value="BASIGIN RELATED"/>
    <property type="match status" value="1"/>
</dbReference>
<dbReference type="Gene3D" id="2.60.40.10">
    <property type="entry name" value="Immunoglobulins"/>
    <property type="match status" value="2"/>
</dbReference>
<reference evidence="6" key="1">
    <citation type="submission" date="2016-11" db="UniProtKB">
        <authorList>
            <consortium name="WormBaseParasite"/>
        </authorList>
    </citation>
    <scope>IDENTIFICATION</scope>
</reference>
<dbReference type="GO" id="GO:0098632">
    <property type="term" value="F:cell-cell adhesion mediator activity"/>
    <property type="evidence" value="ECO:0007669"/>
    <property type="project" value="TreeGrafter"/>
</dbReference>
<evidence type="ECO:0000256" key="2">
    <source>
        <dbReference type="ARBA" id="ARBA00023319"/>
    </source>
</evidence>
<evidence type="ECO:0000313" key="5">
    <source>
        <dbReference type="Proteomes" id="UP000095283"/>
    </source>
</evidence>
<dbReference type="GO" id="GO:0007156">
    <property type="term" value="P:homophilic cell adhesion via plasma membrane adhesion molecules"/>
    <property type="evidence" value="ECO:0007669"/>
    <property type="project" value="TreeGrafter"/>
</dbReference>
<evidence type="ECO:0000313" key="6">
    <source>
        <dbReference type="WBParaSite" id="Hba_21136"/>
    </source>
</evidence>
<keyword evidence="5" id="KW-1185">Reference proteome</keyword>
<dbReference type="SUPFAM" id="SSF48726">
    <property type="entry name" value="Immunoglobulin"/>
    <property type="match status" value="2"/>
</dbReference>
<dbReference type="Pfam" id="PF13927">
    <property type="entry name" value="Ig_3"/>
    <property type="match status" value="1"/>
</dbReference>
<dbReference type="Proteomes" id="UP000095283">
    <property type="component" value="Unplaced"/>
</dbReference>
<evidence type="ECO:0000256" key="3">
    <source>
        <dbReference type="SAM" id="Phobius"/>
    </source>
</evidence>
<feature type="transmembrane region" description="Helical" evidence="3">
    <location>
        <begin position="201"/>
        <end position="222"/>
    </location>
</feature>
<organism evidence="5 6">
    <name type="scientific">Heterorhabditis bacteriophora</name>
    <name type="common">Entomopathogenic nematode worm</name>
    <dbReference type="NCBI Taxonomy" id="37862"/>
    <lineage>
        <taxon>Eukaryota</taxon>
        <taxon>Metazoa</taxon>
        <taxon>Ecdysozoa</taxon>
        <taxon>Nematoda</taxon>
        <taxon>Chromadorea</taxon>
        <taxon>Rhabditida</taxon>
        <taxon>Rhabditina</taxon>
        <taxon>Rhabditomorpha</taxon>
        <taxon>Strongyloidea</taxon>
        <taxon>Heterorhabditidae</taxon>
        <taxon>Heterorhabditis</taxon>
    </lineage>
</organism>
<proteinExistence type="predicted"/>
<keyword evidence="3" id="KW-0812">Transmembrane</keyword>
<keyword evidence="2" id="KW-0393">Immunoglobulin domain</keyword>
<dbReference type="InterPro" id="IPR007110">
    <property type="entry name" value="Ig-like_dom"/>
</dbReference>
<name>A0A1I7XUE3_HETBA</name>
<dbReference type="GO" id="GO:0070593">
    <property type="term" value="P:dendrite self-avoidance"/>
    <property type="evidence" value="ECO:0007669"/>
    <property type="project" value="TreeGrafter"/>
</dbReference>
<dbReference type="InterPro" id="IPR013783">
    <property type="entry name" value="Ig-like_fold"/>
</dbReference>
<feature type="domain" description="Ig-like" evidence="4">
    <location>
        <begin position="100"/>
        <end position="187"/>
    </location>
</feature>
<dbReference type="PROSITE" id="PS50835">
    <property type="entry name" value="IG_LIKE"/>
    <property type="match status" value="2"/>
</dbReference>